<evidence type="ECO:0000256" key="9">
    <source>
        <dbReference type="HAMAP-Rule" id="MF_00540"/>
    </source>
</evidence>
<dbReference type="InterPro" id="IPR028893">
    <property type="entry name" value="A_deaminase"/>
</dbReference>
<keyword evidence="4 9" id="KW-0862">Zinc</keyword>
<dbReference type="InterPro" id="IPR006330">
    <property type="entry name" value="Ado/ade_deaminase"/>
</dbReference>
<dbReference type="EC" id="3.5.4.4" evidence="1 9"/>
<evidence type="ECO:0000256" key="8">
    <source>
        <dbReference type="ARBA" id="ARBA00049213"/>
    </source>
</evidence>
<feature type="binding site" evidence="9">
    <location>
        <position position="279"/>
    </location>
    <ligand>
        <name>substrate</name>
    </ligand>
</feature>
<keyword evidence="3 9" id="KW-0378">Hydrolase</keyword>
<dbReference type="PANTHER" id="PTHR11409">
    <property type="entry name" value="ADENOSINE DEAMINASE"/>
    <property type="match status" value="1"/>
</dbReference>
<dbReference type="Gene3D" id="3.20.20.140">
    <property type="entry name" value="Metal-dependent hydrolases"/>
    <property type="match status" value="1"/>
</dbReference>
<feature type="binding site" evidence="9">
    <location>
        <position position="14"/>
    </location>
    <ligand>
        <name>substrate</name>
    </ligand>
</feature>
<comment type="cofactor">
    <cofactor evidence="9">
        <name>Zn(2+)</name>
        <dbReference type="ChEBI" id="CHEBI:29105"/>
    </cofactor>
    <text evidence="9">Binds 1 zinc ion per subunit.</text>
</comment>
<evidence type="ECO:0000259" key="10">
    <source>
        <dbReference type="Pfam" id="PF00962"/>
    </source>
</evidence>
<organism evidence="11 12">
    <name type="scientific">Thalassotalea nanhaiensis</name>
    <dbReference type="NCBI Taxonomy" id="3065648"/>
    <lineage>
        <taxon>Bacteria</taxon>
        <taxon>Pseudomonadati</taxon>
        <taxon>Pseudomonadota</taxon>
        <taxon>Gammaproteobacteria</taxon>
        <taxon>Alteromonadales</taxon>
        <taxon>Colwelliaceae</taxon>
        <taxon>Thalassotalea</taxon>
    </lineage>
</organism>
<feature type="active site" description="Proton donor" evidence="9">
    <location>
        <position position="200"/>
    </location>
</feature>
<evidence type="ECO:0000256" key="3">
    <source>
        <dbReference type="ARBA" id="ARBA00022801"/>
    </source>
</evidence>
<keyword evidence="2 9" id="KW-0479">Metal-binding</keyword>
<evidence type="ECO:0000256" key="1">
    <source>
        <dbReference type="ARBA" id="ARBA00012784"/>
    </source>
</evidence>
<dbReference type="SUPFAM" id="SSF51556">
    <property type="entry name" value="Metallo-dependent hydrolases"/>
    <property type="match status" value="1"/>
</dbReference>
<evidence type="ECO:0000313" key="12">
    <source>
        <dbReference type="Proteomes" id="UP001248581"/>
    </source>
</evidence>
<proteinExistence type="inferred from homology"/>
<gene>
    <name evidence="9 11" type="primary">add</name>
    <name evidence="11" type="ORF">RI845_09005</name>
</gene>
<feature type="site" description="Important for catalytic activity" evidence="9">
    <location>
        <position position="221"/>
    </location>
</feature>
<dbReference type="HAMAP" id="MF_00540">
    <property type="entry name" value="A_deaminase"/>
    <property type="match status" value="1"/>
</dbReference>
<dbReference type="PANTHER" id="PTHR11409:SF43">
    <property type="entry name" value="ADENOSINE DEAMINASE"/>
    <property type="match status" value="1"/>
</dbReference>
<comment type="similarity">
    <text evidence="9">Belongs to the metallo-dependent hydrolases superfamily. Adenosine and AMP deaminases family. Adenosine deaminase subfamily.</text>
</comment>
<feature type="binding site" evidence="9">
    <location>
        <position position="16"/>
    </location>
    <ligand>
        <name>substrate</name>
    </ligand>
</feature>
<accession>A0ABY9TN67</accession>
<comment type="function">
    <text evidence="9">Catalyzes the hydrolytic deamination of adenosine and 2-deoxyadenosine.</text>
</comment>
<evidence type="ECO:0000313" key="11">
    <source>
        <dbReference type="EMBL" id="WNC70262.1"/>
    </source>
</evidence>
<dbReference type="RefSeq" id="WP_348389403.1">
    <property type="nucleotide sequence ID" value="NZ_CP134146.1"/>
</dbReference>
<dbReference type="EMBL" id="CP134146">
    <property type="protein sequence ID" value="WNC70262.1"/>
    <property type="molecule type" value="Genomic_DNA"/>
</dbReference>
<feature type="binding site" evidence="9">
    <location>
        <position position="14"/>
    </location>
    <ligand>
        <name>Zn(2+)</name>
        <dbReference type="ChEBI" id="CHEBI:29105"/>
        <note>catalytic</note>
    </ligand>
</feature>
<dbReference type="CDD" id="cd01320">
    <property type="entry name" value="ADA"/>
    <property type="match status" value="1"/>
</dbReference>
<feature type="binding site" evidence="9">
    <location>
        <position position="170"/>
    </location>
    <ligand>
        <name>substrate</name>
    </ligand>
</feature>
<feature type="domain" description="Adenosine deaminase" evidence="10">
    <location>
        <begin position="7"/>
        <end position="328"/>
    </location>
</feature>
<keyword evidence="12" id="KW-1185">Reference proteome</keyword>
<feature type="binding site" evidence="9">
    <location>
        <position position="12"/>
    </location>
    <ligand>
        <name>Zn(2+)</name>
        <dbReference type="ChEBI" id="CHEBI:29105"/>
        <note>catalytic</note>
    </ligand>
</feature>
<reference evidence="12" key="1">
    <citation type="submission" date="2023-09" db="EMBL/GenBank/DDBJ databases">
        <authorList>
            <person name="Li S."/>
            <person name="Li X."/>
            <person name="Zhang C."/>
            <person name="Zhao Z."/>
        </authorList>
    </citation>
    <scope>NUCLEOTIDE SEQUENCE [LARGE SCALE GENOMIC DNA]</scope>
    <source>
        <strain evidence="12">SQ345</strain>
    </source>
</reference>
<sequence length="334" mass="37217">MICETLPLIDLHRHLDGNIRPDTIWDLAQQNGIDLPVEHFNDFIPHVRIQDKASDLMEFLVKLDWGVNVLSSLEDCKRVAFENVEDLSLAGIDYAELRFSPYYMAMKHNLPTADVVAAVIEGVKQGCEEFGVKANLIGILSRTFGLEKCQHELDSLLVHKDHLVAIDLAGDELGKPANLFEDQFKQVANAGLNVTIHAGEAAGPESVWHAIKLLKAQRIGHGVKSYEDKHLLDYLAENNITLETCLTSNYQTGTIDRISDHPIHTFLEHGVKVCLNTDDPAVEGIELKHEYTLAKQQLGLTTQQLQDIQLNALNAAFISDSEKQTLLTEKSAKI</sequence>
<name>A0ABY9TN67_9GAMM</name>
<dbReference type="GO" id="GO:0016787">
    <property type="term" value="F:hydrolase activity"/>
    <property type="evidence" value="ECO:0007669"/>
    <property type="project" value="UniProtKB-KW"/>
</dbReference>
<comment type="catalytic activity">
    <reaction evidence="7">
        <text>adenosine + H2O + H(+) = inosine + NH4(+)</text>
        <dbReference type="Rhea" id="RHEA:24408"/>
        <dbReference type="ChEBI" id="CHEBI:15377"/>
        <dbReference type="ChEBI" id="CHEBI:15378"/>
        <dbReference type="ChEBI" id="CHEBI:16335"/>
        <dbReference type="ChEBI" id="CHEBI:17596"/>
        <dbReference type="ChEBI" id="CHEBI:28938"/>
        <dbReference type="EC" id="3.5.4.4"/>
    </reaction>
    <physiologicalReaction direction="left-to-right" evidence="7">
        <dbReference type="Rhea" id="RHEA:24409"/>
    </physiologicalReaction>
</comment>
<comment type="catalytic activity">
    <reaction evidence="8">
        <text>2'-deoxyadenosine + H2O + H(+) = 2'-deoxyinosine + NH4(+)</text>
        <dbReference type="Rhea" id="RHEA:28190"/>
        <dbReference type="ChEBI" id="CHEBI:15377"/>
        <dbReference type="ChEBI" id="CHEBI:15378"/>
        <dbReference type="ChEBI" id="CHEBI:17256"/>
        <dbReference type="ChEBI" id="CHEBI:28938"/>
        <dbReference type="ChEBI" id="CHEBI:28997"/>
        <dbReference type="EC" id="3.5.4.4"/>
    </reaction>
    <physiologicalReaction direction="left-to-right" evidence="8">
        <dbReference type="Rhea" id="RHEA:28191"/>
    </physiologicalReaction>
</comment>
<feature type="binding site" evidence="9">
    <location>
        <position position="278"/>
    </location>
    <ligand>
        <name>Zn(2+)</name>
        <dbReference type="ChEBI" id="CHEBI:29105"/>
        <note>catalytic</note>
    </ligand>
</feature>
<dbReference type="Proteomes" id="UP001248581">
    <property type="component" value="Chromosome"/>
</dbReference>
<dbReference type="NCBIfam" id="NF006846">
    <property type="entry name" value="PRK09358.1-1"/>
    <property type="match status" value="1"/>
</dbReference>
<keyword evidence="5 9" id="KW-0546">Nucleotide metabolism</keyword>
<evidence type="ECO:0000256" key="4">
    <source>
        <dbReference type="ARBA" id="ARBA00022833"/>
    </source>
</evidence>
<evidence type="ECO:0000256" key="5">
    <source>
        <dbReference type="ARBA" id="ARBA00023080"/>
    </source>
</evidence>
<protein>
    <recommendedName>
        <fullName evidence="1 9">Adenosine deaminase</fullName>
        <ecNumber evidence="1 9">3.5.4.4</ecNumber>
    </recommendedName>
    <alternativeName>
        <fullName evidence="6 9">Adenosine aminohydrolase</fullName>
    </alternativeName>
</protein>
<evidence type="ECO:0000256" key="7">
    <source>
        <dbReference type="ARBA" id="ARBA00047989"/>
    </source>
</evidence>
<evidence type="ECO:0000256" key="6">
    <source>
        <dbReference type="ARBA" id="ARBA00031852"/>
    </source>
</evidence>
<dbReference type="NCBIfam" id="TIGR01430">
    <property type="entry name" value="aden_deam"/>
    <property type="match status" value="1"/>
</dbReference>
<dbReference type="Pfam" id="PF00962">
    <property type="entry name" value="A_deaminase"/>
    <property type="match status" value="1"/>
</dbReference>
<feature type="binding site" evidence="9">
    <location>
        <position position="197"/>
    </location>
    <ligand>
        <name>Zn(2+)</name>
        <dbReference type="ChEBI" id="CHEBI:29105"/>
        <note>catalytic</note>
    </ligand>
</feature>
<dbReference type="InterPro" id="IPR001365">
    <property type="entry name" value="A_deaminase_dom"/>
</dbReference>
<dbReference type="InterPro" id="IPR032466">
    <property type="entry name" value="Metal_Hydrolase"/>
</dbReference>
<evidence type="ECO:0000256" key="2">
    <source>
        <dbReference type="ARBA" id="ARBA00022723"/>
    </source>
</evidence>